<feature type="domain" description="Glycosyl transferase family 1" evidence="2">
    <location>
        <begin position="224"/>
        <end position="374"/>
    </location>
</feature>
<dbReference type="CDD" id="cd03801">
    <property type="entry name" value="GT4_PimA-like"/>
    <property type="match status" value="1"/>
</dbReference>
<dbReference type="Gene3D" id="3.40.50.2000">
    <property type="entry name" value="Glycogen Phosphorylase B"/>
    <property type="match status" value="2"/>
</dbReference>
<dbReference type="AlphaFoldDB" id="A0A2M6WSE1"/>
<dbReference type="Proteomes" id="UP000228533">
    <property type="component" value="Unassembled WGS sequence"/>
</dbReference>
<dbReference type="PANTHER" id="PTHR46401">
    <property type="entry name" value="GLYCOSYLTRANSFERASE WBBK-RELATED"/>
    <property type="match status" value="1"/>
</dbReference>
<dbReference type="GO" id="GO:0009103">
    <property type="term" value="P:lipopolysaccharide biosynthetic process"/>
    <property type="evidence" value="ECO:0007669"/>
    <property type="project" value="TreeGrafter"/>
</dbReference>
<keyword evidence="1" id="KW-0808">Transferase</keyword>
<evidence type="ECO:0000256" key="1">
    <source>
        <dbReference type="ARBA" id="ARBA00022679"/>
    </source>
</evidence>
<dbReference type="PANTHER" id="PTHR46401:SF2">
    <property type="entry name" value="GLYCOSYLTRANSFERASE WBBK-RELATED"/>
    <property type="match status" value="1"/>
</dbReference>
<evidence type="ECO:0000313" key="4">
    <source>
        <dbReference type="Proteomes" id="UP000228533"/>
    </source>
</evidence>
<reference evidence="4" key="1">
    <citation type="submission" date="2017-09" db="EMBL/GenBank/DDBJ databases">
        <title>Depth-based differentiation of microbial function through sediment-hosted aquifers and enrichment of novel symbionts in the deep terrestrial subsurface.</title>
        <authorList>
            <person name="Probst A.J."/>
            <person name="Ladd B."/>
            <person name="Jarett J.K."/>
            <person name="Geller-Mcgrath D.E."/>
            <person name="Sieber C.M.K."/>
            <person name="Emerson J.B."/>
            <person name="Anantharaman K."/>
            <person name="Thomas B.C."/>
            <person name="Malmstrom R."/>
            <person name="Stieglmeier M."/>
            <person name="Klingl A."/>
            <person name="Woyke T."/>
            <person name="Ryan C.M."/>
            <person name="Banfield J.F."/>
        </authorList>
    </citation>
    <scope>NUCLEOTIDE SEQUENCE [LARGE SCALE GENOMIC DNA]</scope>
</reference>
<sequence>MKILTNDYQSNVLNFNQPAKGGPANFARIFYNYLKQFKGSYHWQGILVEFSVDTEVCSLQRLKDSRRKRSLYQINIPTKFSKVLTNANTTKTDPRLVLAEPISILVKLIKKLDPDIVFLNGFSLGNWLLLESAHLVGKPIVIQHAGIWTVELDIWSDFFSAEGLKIMKQMGMDSAVFSSAEIFLNNFSRNIFDKSFSKLVRPRGHKTVIIPLAVDFSAYQSKIKAKKSFNFNSEYFNIGVVARWDRIKNHQAVGDLAKKIKIDKLAWSINSVTKIPPTKKFLAFKKSYAQNINVIGHLSKEKIRDFCLENDLIIIPSKFDVSPTILLEAVACGTPVAISATVGFVDDYCRYGADDWVIDFNNTKKVVKQLAKIKGRALPAKLTKALIKKHQTDKVFGQYFSLFNKLITK</sequence>
<dbReference type="Pfam" id="PF00534">
    <property type="entry name" value="Glycos_transf_1"/>
    <property type="match status" value="1"/>
</dbReference>
<dbReference type="InterPro" id="IPR001296">
    <property type="entry name" value="Glyco_trans_1"/>
</dbReference>
<comment type="caution">
    <text evidence="3">The sequence shown here is derived from an EMBL/GenBank/DDBJ whole genome shotgun (WGS) entry which is preliminary data.</text>
</comment>
<evidence type="ECO:0000259" key="2">
    <source>
        <dbReference type="Pfam" id="PF00534"/>
    </source>
</evidence>
<name>A0A2M6WSE1_9BACT</name>
<organism evidence="3 4">
    <name type="scientific">Candidatus Falkowbacteria bacterium CG10_big_fil_rev_8_21_14_0_10_37_14</name>
    <dbReference type="NCBI Taxonomy" id="1974561"/>
    <lineage>
        <taxon>Bacteria</taxon>
        <taxon>Candidatus Falkowiibacteriota</taxon>
    </lineage>
</organism>
<accession>A0A2M6WSE1</accession>
<dbReference type="SUPFAM" id="SSF53756">
    <property type="entry name" value="UDP-Glycosyltransferase/glycogen phosphorylase"/>
    <property type="match status" value="1"/>
</dbReference>
<proteinExistence type="predicted"/>
<dbReference type="GO" id="GO:0016757">
    <property type="term" value="F:glycosyltransferase activity"/>
    <property type="evidence" value="ECO:0007669"/>
    <property type="project" value="InterPro"/>
</dbReference>
<dbReference type="EMBL" id="PFAM01000023">
    <property type="protein sequence ID" value="PIT95719.1"/>
    <property type="molecule type" value="Genomic_DNA"/>
</dbReference>
<evidence type="ECO:0000313" key="3">
    <source>
        <dbReference type="EMBL" id="PIT95719.1"/>
    </source>
</evidence>
<protein>
    <recommendedName>
        <fullName evidence="2">Glycosyl transferase family 1 domain-containing protein</fullName>
    </recommendedName>
</protein>
<gene>
    <name evidence="3" type="ORF">COT94_03985</name>
</gene>